<evidence type="ECO:0000256" key="2">
    <source>
        <dbReference type="ARBA" id="ARBA00022801"/>
    </source>
</evidence>
<dbReference type="PANTHER" id="PTHR43798">
    <property type="entry name" value="MONOACYLGLYCEROL LIPASE"/>
    <property type="match status" value="1"/>
</dbReference>
<dbReference type="SUPFAM" id="SSF53474">
    <property type="entry name" value="alpha/beta-Hydrolases"/>
    <property type="match status" value="1"/>
</dbReference>
<dbReference type="GO" id="GO:0004177">
    <property type="term" value="F:aminopeptidase activity"/>
    <property type="evidence" value="ECO:0007669"/>
    <property type="project" value="UniProtKB-EC"/>
</dbReference>
<sequence length="325" mass="35791">MAHACTGGCPRRCTHPLPPLRPGSFAAVTFIEKQGRTSLTDGARVRWTAAAPVDGGPRGADGERPPPVVLLHGGPGLPDYLADVAAMVADLAPVYRYDQRGTGRSPWQGRHTLARHVDDLGELLDAWGARRAVLIGHSYGADLAARFCLAHPDRAAAAMLMCGPFLGDWRAAYRAERKRRMTEAQRERLRVLEGVPHRTEEQEVELLTLAWFTDHSDAGRGRWWAERGARLRRPVAWAMNRELGDAGRADPLDGRVDELRERLPARTELLGGCDDPRPLSALAALARDLGHPLTRVEGAGHEPWLERPDVVRACLRRFVRDVPAA</sequence>
<dbReference type="Pfam" id="PF00561">
    <property type="entry name" value="Abhydrolase_1"/>
    <property type="match status" value="1"/>
</dbReference>
<evidence type="ECO:0000313" key="5">
    <source>
        <dbReference type="Proteomes" id="UP000322927"/>
    </source>
</evidence>
<accession>A0A5P2BWX6</accession>
<proteinExistence type="inferred from homology"/>
<feature type="domain" description="AB hydrolase-1" evidence="3">
    <location>
        <begin position="66"/>
        <end position="206"/>
    </location>
</feature>
<dbReference type="InterPro" id="IPR000073">
    <property type="entry name" value="AB_hydrolase_1"/>
</dbReference>
<dbReference type="Gene3D" id="3.40.50.1820">
    <property type="entry name" value="alpha/beta hydrolase"/>
    <property type="match status" value="1"/>
</dbReference>
<evidence type="ECO:0000256" key="1">
    <source>
        <dbReference type="ARBA" id="ARBA00010088"/>
    </source>
</evidence>
<gene>
    <name evidence="4" type="ORF">DEJ48_09185</name>
</gene>
<evidence type="ECO:0000313" key="4">
    <source>
        <dbReference type="EMBL" id="QES33541.1"/>
    </source>
</evidence>
<evidence type="ECO:0000259" key="3">
    <source>
        <dbReference type="Pfam" id="PF00561"/>
    </source>
</evidence>
<dbReference type="Proteomes" id="UP000322927">
    <property type="component" value="Chromosome"/>
</dbReference>
<dbReference type="PRINTS" id="PR00793">
    <property type="entry name" value="PROAMNOPTASE"/>
</dbReference>
<name>A0A5P2BWX6_STRVZ</name>
<dbReference type="AlphaFoldDB" id="A0A5P2BWX6"/>
<dbReference type="InterPro" id="IPR002410">
    <property type="entry name" value="Peptidase_S33"/>
</dbReference>
<dbReference type="EMBL" id="CP029192">
    <property type="protein sequence ID" value="QES33541.1"/>
    <property type="molecule type" value="Genomic_DNA"/>
</dbReference>
<dbReference type="OrthoDB" id="9796770at2"/>
<reference evidence="4 5" key="1">
    <citation type="submission" date="2018-05" db="EMBL/GenBank/DDBJ databases">
        <title>Streptomyces venezuelae.</title>
        <authorList>
            <person name="Kim W."/>
            <person name="Lee N."/>
            <person name="Cho B.-K."/>
        </authorList>
    </citation>
    <scope>NUCLEOTIDE SEQUENCE [LARGE SCALE GENOMIC DNA]</scope>
    <source>
        <strain evidence="4 5">ATCC 14584</strain>
    </source>
</reference>
<organism evidence="4 5">
    <name type="scientific">Streptomyces venezuelae</name>
    <dbReference type="NCBI Taxonomy" id="54571"/>
    <lineage>
        <taxon>Bacteria</taxon>
        <taxon>Bacillati</taxon>
        <taxon>Actinomycetota</taxon>
        <taxon>Actinomycetes</taxon>
        <taxon>Kitasatosporales</taxon>
        <taxon>Streptomycetaceae</taxon>
        <taxon>Streptomyces</taxon>
    </lineage>
</organism>
<dbReference type="InterPro" id="IPR029058">
    <property type="entry name" value="AB_hydrolase_fold"/>
</dbReference>
<dbReference type="PANTHER" id="PTHR43798:SF33">
    <property type="entry name" value="HYDROLASE, PUTATIVE (AFU_ORTHOLOGUE AFUA_2G14860)-RELATED"/>
    <property type="match status" value="1"/>
</dbReference>
<dbReference type="GO" id="GO:0016020">
    <property type="term" value="C:membrane"/>
    <property type="evidence" value="ECO:0007669"/>
    <property type="project" value="TreeGrafter"/>
</dbReference>
<comment type="similarity">
    <text evidence="1">Belongs to the peptidase S33 family.</text>
</comment>
<dbReference type="InterPro" id="IPR050266">
    <property type="entry name" value="AB_hydrolase_sf"/>
</dbReference>
<keyword evidence="2 4" id="KW-0378">Hydrolase</keyword>
<protein>
    <submittedName>
        <fullName evidence="4">Alpha/beta hydrolase</fullName>
    </submittedName>
</protein>
<dbReference type="GO" id="GO:0006508">
    <property type="term" value="P:proteolysis"/>
    <property type="evidence" value="ECO:0007669"/>
    <property type="project" value="InterPro"/>
</dbReference>